<dbReference type="InParanoid" id="D0N8C9"/>
<proteinExistence type="predicted"/>
<keyword evidence="3" id="KW-1185">Reference proteome</keyword>
<evidence type="ECO:0000313" key="2">
    <source>
        <dbReference type="EMBL" id="EEY53814.1"/>
    </source>
</evidence>
<dbReference type="STRING" id="403677.D0N8C9"/>
<dbReference type="KEGG" id="pif:PITG_22813"/>
<dbReference type="HOGENOM" id="CLU_2727698_0_0_1"/>
<dbReference type="RefSeq" id="XP_002904445.1">
    <property type="nucleotide sequence ID" value="XM_002904399.1"/>
</dbReference>
<evidence type="ECO:0000313" key="3">
    <source>
        <dbReference type="Proteomes" id="UP000006643"/>
    </source>
</evidence>
<name>D0N8C9_PHYIT</name>
<evidence type="ECO:0000256" key="1">
    <source>
        <dbReference type="SAM" id="SignalP"/>
    </source>
</evidence>
<feature type="signal peptide" evidence="1">
    <location>
        <begin position="1"/>
        <end position="21"/>
    </location>
</feature>
<gene>
    <name evidence="2" type="ORF">PITG_22813</name>
</gene>
<feature type="chain" id="PRO_5003013062" evidence="1">
    <location>
        <begin position="22"/>
        <end position="72"/>
    </location>
</feature>
<dbReference type="EMBL" id="DS028128">
    <property type="protein sequence ID" value="EEY53814.1"/>
    <property type="molecule type" value="Genomic_DNA"/>
</dbReference>
<sequence>MRLFFILLIACAILKIDSGHALYPSNDRYEVNESSRLIQYSTDQKRHLRTYDAGEERGFFNGLSKFCFGSPS</sequence>
<reference evidence="3" key="1">
    <citation type="journal article" date="2009" name="Nature">
        <title>Genome sequence and analysis of the Irish potato famine pathogen Phytophthora infestans.</title>
        <authorList>
            <consortium name="The Broad Institute Genome Sequencing Platform"/>
            <person name="Haas B.J."/>
            <person name="Kamoun S."/>
            <person name="Zody M.C."/>
            <person name="Jiang R.H."/>
            <person name="Handsaker R.E."/>
            <person name="Cano L.M."/>
            <person name="Grabherr M."/>
            <person name="Kodira C.D."/>
            <person name="Raffaele S."/>
            <person name="Torto-Alalibo T."/>
            <person name="Bozkurt T.O."/>
            <person name="Ah-Fong A.M."/>
            <person name="Alvarado L."/>
            <person name="Anderson V.L."/>
            <person name="Armstrong M.R."/>
            <person name="Avrova A."/>
            <person name="Baxter L."/>
            <person name="Beynon J."/>
            <person name="Boevink P.C."/>
            <person name="Bollmann S.R."/>
            <person name="Bos J.I."/>
            <person name="Bulone V."/>
            <person name="Cai G."/>
            <person name="Cakir C."/>
            <person name="Carrington J.C."/>
            <person name="Chawner M."/>
            <person name="Conti L."/>
            <person name="Costanzo S."/>
            <person name="Ewan R."/>
            <person name="Fahlgren N."/>
            <person name="Fischbach M.A."/>
            <person name="Fugelstad J."/>
            <person name="Gilroy E.M."/>
            <person name="Gnerre S."/>
            <person name="Green P.J."/>
            <person name="Grenville-Briggs L.J."/>
            <person name="Griffith J."/>
            <person name="Grunwald N.J."/>
            <person name="Horn K."/>
            <person name="Horner N.R."/>
            <person name="Hu C.H."/>
            <person name="Huitema E."/>
            <person name="Jeong D.H."/>
            <person name="Jones A.M."/>
            <person name="Jones J.D."/>
            <person name="Jones R.W."/>
            <person name="Karlsson E.K."/>
            <person name="Kunjeti S.G."/>
            <person name="Lamour K."/>
            <person name="Liu Z."/>
            <person name="Ma L."/>
            <person name="Maclean D."/>
            <person name="Chibucos M.C."/>
            <person name="McDonald H."/>
            <person name="McWalters J."/>
            <person name="Meijer H.J."/>
            <person name="Morgan W."/>
            <person name="Morris P.F."/>
            <person name="Munro C.A."/>
            <person name="O'Neill K."/>
            <person name="Ospina-Giraldo M."/>
            <person name="Pinzon A."/>
            <person name="Pritchard L."/>
            <person name="Ramsahoye B."/>
            <person name="Ren Q."/>
            <person name="Restrepo S."/>
            <person name="Roy S."/>
            <person name="Sadanandom A."/>
            <person name="Savidor A."/>
            <person name="Schornack S."/>
            <person name="Schwartz D.C."/>
            <person name="Schumann U.D."/>
            <person name="Schwessinger B."/>
            <person name="Seyer L."/>
            <person name="Sharpe T."/>
            <person name="Silvar C."/>
            <person name="Song J."/>
            <person name="Studholme D.J."/>
            <person name="Sykes S."/>
            <person name="Thines M."/>
            <person name="van de Vondervoort P.J."/>
            <person name="Phuntumart V."/>
            <person name="Wawra S."/>
            <person name="Weide R."/>
            <person name="Win J."/>
            <person name="Young C."/>
            <person name="Zhou S."/>
            <person name="Fry W."/>
            <person name="Meyers B.C."/>
            <person name="van West P."/>
            <person name="Ristaino J."/>
            <person name="Govers F."/>
            <person name="Birch P.R."/>
            <person name="Whisson S.C."/>
            <person name="Judelson H.S."/>
            <person name="Nusbaum C."/>
        </authorList>
    </citation>
    <scope>NUCLEOTIDE SEQUENCE [LARGE SCALE GENOMIC DNA]</scope>
    <source>
        <strain evidence="3">T30-4</strain>
    </source>
</reference>
<accession>D0N8C9</accession>
<organism evidence="2 3">
    <name type="scientific">Phytophthora infestans (strain T30-4)</name>
    <name type="common">Potato late blight agent</name>
    <dbReference type="NCBI Taxonomy" id="403677"/>
    <lineage>
        <taxon>Eukaryota</taxon>
        <taxon>Sar</taxon>
        <taxon>Stramenopiles</taxon>
        <taxon>Oomycota</taxon>
        <taxon>Peronosporomycetes</taxon>
        <taxon>Peronosporales</taxon>
        <taxon>Peronosporaceae</taxon>
        <taxon>Phytophthora</taxon>
    </lineage>
</organism>
<dbReference type="AlphaFoldDB" id="D0N8C9"/>
<dbReference type="Proteomes" id="UP000006643">
    <property type="component" value="Unassembled WGS sequence"/>
</dbReference>
<dbReference type="VEuPathDB" id="FungiDB:PITG_22813"/>
<dbReference type="GeneID" id="9480414"/>
<protein>
    <submittedName>
        <fullName evidence="2">Secreted RxLR effector peptide protein, putative</fullName>
    </submittedName>
</protein>
<keyword evidence="1" id="KW-0732">Signal</keyword>